<protein>
    <recommendedName>
        <fullName evidence="3">Phosphonate metabolism protein</fullName>
    </recommendedName>
</protein>
<evidence type="ECO:0008006" key="3">
    <source>
        <dbReference type="Google" id="ProtNLM"/>
    </source>
</evidence>
<evidence type="ECO:0000313" key="1">
    <source>
        <dbReference type="EMBL" id="SMC64358.1"/>
    </source>
</evidence>
<dbReference type="PIRSF" id="PIRSF033328">
    <property type="entry name" value="Phest_Mll4975"/>
    <property type="match status" value="1"/>
</dbReference>
<dbReference type="InterPro" id="IPR009389">
    <property type="entry name" value="DUF1045"/>
</dbReference>
<dbReference type="AlphaFoldDB" id="A0A1W2AVY2"/>
<dbReference type="STRING" id="1387277.SAMN06295998_103300"/>
<keyword evidence="2" id="KW-1185">Reference proteome</keyword>
<dbReference type="Proteomes" id="UP000192330">
    <property type="component" value="Unassembled WGS sequence"/>
</dbReference>
<gene>
    <name evidence="1" type="ORF">SAMN06295998_103300</name>
</gene>
<sequence length="230" mass="25368">MTYRRYAIYYTPQESALARFGAAWLGWDMLTGMACTAPVVNGLHAPAHSLTETPRRYGFHATIKPPFRLADEQSATTLAAALETLSVRLPPAFADSLKITRLGRLVALTPARETTAIANLAARTVEALDVFRAPLSQADLDRYGSHPLSDRQKQMLQRWGYPYVMDQFRLHLTLSSKLPVAQARMLEATLADHLTPILPTPFALDALTLAGEDADGMFHAISTHQLRGRA</sequence>
<dbReference type="Pfam" id="PF06299">
    <property type="entry name" value="DUF1045"/>
    <property type="match status" value="1"/>
</dbReference>
<dbReference type="RefSeq" id="WP_084351753.1">
    <property type="nucleotide sequence ID" value="NZ_FWYD01000003.1"/>
</dbReference>
<name>A0A1W2AVY2_9RHOB</name>
<reference evidence="1 2" key="1">
    <citation type="submission" date="2017-04" db="EMBL/GenBank/DDBJ databases">
        <authorList>
            <person name="Afonso C.L."/>
            <person name="Miller P.J."/>
            <person name="Scott M.A."/>
            <person name="Spackman E."/>
            <person name="Goraichik I."/>
            <person name="Dimitrov K.M."/>
            <person name="Suarez D.L."/>
            <person name="Swayne D.E."/>
        </authorList>
    </citation>
    <scope>NUCLEOTIDE SEQUENCE [LARGE SCALE GENOMIC DNA]</scope>
    <source>
        <strain evidence="1 2">CGMCC 1.12644</strain>
    </source>
</reference>
<accession>A0A1W2AVY2</accession>
<organism evidence="1 2">
    <name type="scientific">Primorskyibacter flagellatus</name>
    <dbReference type="NCBI Taxonomy" id="1387277"/>
    <lineage>
        <taxon>Bacteria</taxon>
        <taxon>Pseudomonadati</taxon>
        <taxon>Pseudomonadota</taxon>
        <taxon>Alphaproteobacteria</taxon>
        <taxon>Rhodobacterales</taxon>
        <taxon>Roseobacteraceae</taxon>
        <taxon>Primorskyibacter</taxon>
    </lineage>
</organism>
<evidence type="ECO:0000313" key="2">
    <source>
        <dbReference type="Proteomes" id="UP000192330"/>
    </source>
</evidence>
<dbReference type="EMBL" id="FWYD01000003">
    <property type="protein sequence ID" value="SMC64358.1"/>
    <property type="molecule type" value="Genomic_DNA"/>
</dbReference>
<dbReference type="OrthoDB" id="4954742at2"/>
<proteinExistence type="predicted"/>